<evidence type="ECO:0000313" key="3">
    <source>
        <dbReference type="Proteomes" id="UP000606870"/>
    </source>
</evidence>
<organism evidence="2 3">
    <name type="scientific">Megasphaera hominis</name>
    <dbReference type="NCBI Taxonomy" id="159836"/>
    <lineage>
        <taxon>Bacteria</taxon>
        <taxon>Bacillati</taxon>
        <taxon>Bacillota</taxon>
        <taxon>Negativicutes</taxon>
        <taxon>Veillonellales</taxon>
        <taxon>Veillonellaceae</taxon>
        <taxon>Megasphaera</taxon>
    </lineage>
</organism>
<dbReference type="EMBL" id="JACOGK010000020">
    <property type="protein sequence ID" value="MBC3537111.1"/>
    <property type="molecule type" value="Genomic_DNA"/>
</dbReference>
<keyword evidence="3" id="KW-1185">Reference proteome</keyword>
<dbReference type="InterPro" id="IPR051532">
    <property type="entry name" value="Ester_Hydrolysis_Enzymes"/>
</dbReference>
<gene>
    <name evidence="2" type="ORF">H8J70_07590</name>
</gene>
<dbReference type="Gene3D" id="3.40.50.1110">
    <property type="entry name" value="SGNH hydrolase"/>
    <property type="match status" value="1"/>
</dbReference>
<dbReference type="PANTHER" id="PTHR30383:SF5">
    <property type="entry name" value="SGNH HYDROLASE-TYPE ESTERASE DOMAIN-CONTAINING PROTEIN"/>
    <property type="match status" value="1"/>
</dbReference>
<evidence type="ECO:0000313" key="2">
    <source>
        <dbReference type="EMBL" id="MBC3537111.1"/>
    </source>
</evidence>
<feature type="domain" description="SGNH hydrolase-type esterase" evidence="1">
    <location>
        <begin position="6"/>
        <end position="180"/>
    </location>
</feature>
<sequence>MRRLLCLGDSLTFGYGVAAQDRWLTLLSRAGRVQCQNEGLCGDTTAGMLQRLKAMELTAYDAFFLMGGSNDILLDIRREQTQAHMTDMIARLQTQGKPVYVGIPPLTLPESAAYGWQAADAVTGHNDRLTAYRQWLLNECKQQRLCVFDFYAALWDAQKANRTSSLYVDGVHPSPAGYALMAQTARTVLIRSHFLTE</sequence>
<dbReference type="Pfam" id="PF13472">
    <property type="entry name" value="Lipase_GDSL_2"/>
    <property type="match status" value="1"/>
</dbReference>
<dbReference type="InterPro" id="IPR013830">
    <property type="entry name" value="SGNH_hydro"/>
</dbReference>
<protein>
    <submittedName>
        <fullName evidence="2">Arylesterase</fullName>
    </submittedName>
</protein>
<dbReference type="SUPFAM" id="SSF52266">
    <property type="entry name" value="SGNH hydrolase"/>
    <property type="match status" value="1"/>
</dbReference>
<dbReference type="Proteomes" id="UP000606870">
    <property type="component" value="Unassembled WGS sequence"/>
</dbReference>
<dbReference type="PANTHER" id="PTHR30383">
    <property type="entry name" value="THIOESTERASE 1/PROTEASE 1/LYSOPHOSPHOLIPASE L1"/>
    <property type="match status" value="1"/>
</dbReference>
<accession>A0ABR6VLJ6</accession>
<evidence type="ECO:0000259" key="1">
    <source>
        <dbReference type="Pfam" id="PF13472"/>
    </source>
</evidence>
<reference evidence="2 3" key="1">
    <citation type="submission" date="2020-08" db="EMBL/GenBank/DDBJ databases">
        <authorList>
            <person name="Liu C."/>
            <person name="Sun Q."/>
        </authorList>
    </citation>
    <scope>NUCLEOTIDE SEQUENCE [LARGE SCALE GENOMIC DNA]</scope>
    <source>
        <strain evidence="2 3">NSJ-59</strain>
    </source>
</reference>
<comment type="caution">
    <text evidence="2">The sequence shown here is derived from an EMBL/GenBank/DDBJ whole genome shotgun (WGS) entry which is preliminary data.</text>
</comment>
<dbReference type="InterPro" id="IPR036514">
    <property type="entry name" value="SGNH_hydro_sf"/>
</dbReference>
<name>A0ABR6VLJ6_9FIRM</name>
<proteinExistence type="predicted"/>
<dbReference type="RefSeq" id="WP_186503298.1">
    <property type="nucleotide sequence ID" value="NZ_JACOGK010000020.1"/>
</dbReference>